<protein>
    <submittedName>
        <fullName evidence="2">Uncharacterized protein</fullName>
    </submittedName>
</protein>
<sequence>MKKHKKSTWLCLALFVYVTVTAIYLVPRNTSISDLEKILTVGISYVVVFLLWLILRRKEKLAEQRRREMGNNKNTKELK</sequence>
<evidence type="ECO:0000313" key="3">
    <source>
        <dbReference type="Proteomes" id="UP001496674"/>
    </source>
</evidence>
<accession>A0ABM8IC18</accession>
<keyword evidence="1" id="KW-0472">Membrane</keyword>
<dbReference type="EMBL" id="AP028055">
    <property type="protein sequence ID" value="BEG99524.1"/>
    <property type="molecule type" value="Genomic_DNA"/>
</dbReference>
<gene>
    <name evidence="2" type="ORF">BSYN_17890</name>
</gene>
<evidence type="ECO:0000256" key="1">
    <source>
        <dbReference type="SAM" id="Phobius"/>
    </source>
</evidence>
<feature type="transmembrane region" description="Helical" evidence="1">
    <location>
        <begin position="38"/>
        <end position="55"/>
    </location>
</feature>
<keyword evidence="1" id="KW-0812">Transmembrane</keyword>
<keyword evidence="1" id="KW-1133">Transmembrane helix</keyword>
<feature type="transmembrane region" description="Helical" evidence="1">
    <location>
        <begin position="7"/>
        <end position="26"/>
    </location>
</feature>
<dbReference type="Proteomes" id="UP001496674">
    <property type="component" value="Chromosome"/>
</dbReference>
<reference evidence="2 3" key="1">
    <citation type="submission" date="2023-04" db="EMBL/GenBank/DDBJ databases">
        <title>Draft genome sequence of acteroides sedimenti strain YN3PY1.</title>
        <authorList>
            <person name="Yoshida N."/>
        </authorList>
    </citation>
    <scope>NUCLEOTIDE SEQUENCE [LARGE SCALE GENOMIC DNA]</scope>
    <source>
        <strain evidence="2 3">YN3PY1</strain>
    </source>
</reference>
<organism evidence="2 3">
    <name type="scientific">Bacteroides sedimenti</name>
    <dbReference type="NCBI Taxonomy" id="2136147"/>
    <lineage>
        <taxon>Bacteria</taxon>
        <taxon>Pseudomonadati</taxon>
        <taxon>Bacteroidota</taxon>
        <taxon>Bacteroidia</taxon>
        <taxon>Bacteroidales</taxon>
        <taxon>Bacteroidaceae</taxon>
        <taxon>Bacteroides</taxon>
    </lineage>
</organism>
<dbReference type="RefSeq" id="WP_353330133.1">
    <property type="nucleotide sequence ID" value="NZ_AP028055.1"/>
</dbReference>
<keyword evidence="3" id="KW-1185">Reference proteome</keyword>
<evidence type="ECO:0000313" key="2">
    <source>
        <dbReference type="EMBL" id="BEG99524.1"/>
    </source>
</evidence>
<name>A0ABM8IC18_9BACE</name>
<proteinExistence type="predicted"/>